<dbReference type="RefSeq" id="XP_066066186.1">
    <property type="nucleotide sequence ID" value="XM_066210089.1"/>
</dbReference>
<sequence length="750" mass="81586">MSSGSSANSLSIISTLKDSLAIFPLFFAKSSSDGAQSQAEGGRDGGYHAGDESDLDCESSKVDEESLMFDAQTALIAHRANLAIKLYTCAALPPYASPQACLALGNLLIRGSRLAKMSSASSPETSKIPSLVSTDSPVLTTPSASPWSRYFPLSTHTSPAPTSPAIERSRNDFIAGGWQIPRDEKRTVCDVEDMGVASAWFILGLAWIVQSEHERQHSKRQETWVRIKQTTQQFRYDTKSPQGERAFMFEPKNLKNSVSVPATAKTFGTGLQSPVLPFSGTTISKTCTEPGKIEKSSPLDTVGVGLVLDTEDEESEILSHIYRLLQPLLRLYTHEHIQSVDPPYLPSLALSQLPHILRPHSERDKGRNAWNLGKVVAKEILKLRVVCSQDGKSPNSSVIGHAQSKKQLRMAVVVLTTYILAMTTQGSQSELLFHSVSSHPLTGLKFPDDLIIQAGKHLKITASCREEQGATEFPFPIVSGPNSADLNRPYSTHLQFHSPGESTGSFGSMTPPPRILKNNKSSVSLATLTPTVIGKEIQAASPSTILLKSSDANIHVSAWNSLKKVQATVELDDWLQTGDEEVEPEDREEIIEDGRGDIARVMARPMVRRTSTSSAFTQTTLFKASVSSIRHIASSPHLASHLSPSSSSNKLQPQPLHKLSTPSRRRLPFEPSSAEAINPIDPALAAAELSSALTKHTQCNVCGMEGVNFPECRKCGERFCSRDCRVGSRRGGDGKKHICGQWSAHLQENN</sequence>
<keyword evidence="3" id="KW-1185">Reference proteome</keyword>
<feature type="compositionally biased region" description="Low complexity" evidence="1">
    <location>
        <begin position="637"/>
        <end position="648"/>
    </location>
</feature>
<dbReference type="Proteomes" id="UP000094043">
    <property type="component" value="Chromosome 1"/>
</dbReference>
<reference evidence="2" key="3">
    <citation type="submission" date="2024-01" db="EMBL/GenBank/DDBJ databases">
        <authorList>
            <person name="Coelho M.A."/>
            <person name="David-Palma M."/>
            <person name="Shea T."/>
            <person name="Sun S."/>
            <person name="Cuomo C.A."/>
            <person name="Heitman J."/>
        </authorList>
    </citation>
    <scope>NUCLEOTIDE SEQUENCE</scope>
    <source>
        <strain evidence="2">CBS 7841</strain>
    </source>
</reference>
<name>A0A1E3IX26_9TREE</name>
<dbReference type="AlphaFoldDB" id="A0A1E3IX26"/>
<feature type="region of interest" description="Disordered" evidence="1">
    <location>
        <begin position="637"/>
        <end position="669"/>
    </location>
</feature>
<accession>A0A1E3IX26</accession>
<dbReference type="EMBL" id="CP143784">
    <property type="protein sequence ID" value="WVN85486.1"/>
    <property type="molecule type" value="Genomic_DNA"/>
</dbReference>
<feature type="region of interest" description="Disordered" evidence="1">
    <location>
        <begin position="33"/>
        <end position="56"/>
    </location>
</feature>
<reference evidence="2" key="2">
    <citation type="journal article" date="2022" name="Elife">
        <title>Obligate sexual reproduction of a homothallic fungus closely related to the Cryptococcus pathogenic species complex.</title>
        <authorList>
            <person name="Passer A.R."/>
            <person name="Clancey S.A."/>
            <person name="Shea T."/>
            <person name="David-Palma M."/>
            <person name="Averette A.F."/>
            <person name="Boekhout T."/>
            <person name="Porcel B.M."/>
            <person name="Nowrousian M."/>
            <person name="Cuomo C.A."/>
            <person name="Sun S."/>
            <person name="Heitman J."/>
            <person name="Coelho M.A."/>
        </authorList>
    </citation>
    <scope>NUCLEOTIDE SEQUENCE</scope>
    <source>
        <strain evidence="2">CBS 7841</strain>
    </source>
</reference>
<dbReference type="GeneID" id="91084847"/>
<reference evidence="2" key="1">
    <citation type="submission" date="2016-06" db="EMBL/GenBank/DDBJ databases">
        <authorList>
            <person name="Cuomo C."/>
            <person name="Litvintseva A."/>
            <person name="Heitman J."/>
            <person name="Chen Y."/>
            <person name="Sun S."/>
            <person name="Springer D."/>
            <person name="Dromer F."/>
            <person name="Young S."/>
            <person name="Zeng Q."/>
            <person name="Chapman S."/>
            <person name="Gujja S."/>
            <person name="Saif S."/>
            <person name="Birren B."/>
        </authorList>
    </citation>
    <scope>NUCLEOTIDE SEQUENCE</scope>
    <source>
        <strain evidence="2">CBS 7841</strain>
    </source>
</reference>
<gene>
    <name evidence="2" type="ORF">L203_100632</name>
</gene>
<dbReference type="OrthoDB" id="2526979at2759"/>
<evidence type="ECO:0000313" key="2">
    <source>
        <dbReference type="EMBL" id="WVN85486.1"/>
    </source>
</evidence>
<dbReference type="KEGG" id="cdep:91084847"/>
<organism evidence="2 3">
    <name type="scientific">Cryptococcus depauperatus CBS 7841</name>
    <dbReference type="NCBI Taxonomy" id="1295531"/>
    <lineage>
        <taxon>Eukaryota</taxon>
        <taxon>Fungi</taxon>
        <taxon>Dikarya</taxon>
        <taxon>Basidiomycota</taxon>
        <taxon>Agaricomycotina</taxon>
        <taxon>Tremellomycetes</taxon>
        <taxon>Tremellales</taxon>
        <taxon>Cryptococcaceae</taxon>
        <taxon>Cryptococcus</taxon>
    </lineage>
</organism>
<protein>
    <submittedName>
        <fullName evidence="2">Uncharacterized protein</fullName>
    </submittedName>
</protein>
<evidence type="ECO:0000313" key="3">
    <source>
        <dbReference type="Proteomes" id="UP000094043"/>
    </source>
</evidence>
<feature type="compositionally biased region" description="Basic and acidic residues" evidence="1">
    <location>
        <begin position="41"/>
        <end position="51"/>
    </location>
</feature>
<dbReference type="VEuPathDB" id="FungiDB:L203_00418"/>
<evidence type="ECO:0000256" key="1">
    <source>
        <dbReference type="SAM" id="MobiDB-lite"/>
    </source>
</evidence>
<proteinExistence type="predicted"/>